<dbReference type="PANTHER" id="PTHR12110:SF41">
    <property type="entry name" value="INOSOSE DEHYDRATASE"/>
    <property type="match status" value="1"/>
</dbReference>
<sequence>MKFAFSSPTNTKAELDTLFYDYRKLGYEGLQLKHAQFAPYIQKPTQFLEKWGEIEGVASALITGGNLDDENQQQLRSVFDFASKVGTERIVFCHGIPRNQVSNDDIIHFANLLSELGREATEQYGVRLSLHHHYDQPVMHREDFDLFFEHVKGNSVCLTVDTAHLIKSGITNISEVVYSFKDRIDNFHMKDIEEGEWKVLGEGSIDFTPVFQSIKEIDYKGWVSADEESEGDLKRGMEVCYNFMKTGLSR</sequence>
<dbReference type="Proteomes" id="UP001139150">
    <property type="component" value="Unassembled WGS sequence"/>
</dbReference>
<name>A0A9X2I7S1_9BACI</name>
<dbReference type="EMBL" id="JAKRYL010000047">
    <property type="protein sequence ID" value="MCL7749931.1"/>
    <property type="molecule type" value="Genomic_DNA"/>
</dbReference>
<dbReference type="PANTHER" id="PTHR12110">
    <property type="entry name" value="HYDROXYPYRUVATE ISOMERASE"/>
    <property type="match status" value="1"/>
</dbReference>
<keyword evidence="2" id="KW-0413">Isomerase</keyword>
<dbReference type="Pfam" id="PF01261">
    <property type="entry name" value="AP_endonuc_2"/>
    <property type="match status" value="1"/>
</dbReference>
<evidence type="ECO:0000259" key="1">
    <source>
        <dbReference type="Pfam" id="PF01261"/>
    </source>
</evidence>
<accession>A0A9X2I7S1</accession>
<keyword evidence="3" id="KW-1185">Reference proteome</keyword>
<dbReference type="Gene3D" id="3.20.20.150">
    <property type="entry name" value="Divalent-metal-dependent TIM barrel enzymes"/>
    <property type="match status" value="1"/>
</dbReference>
<comment type="caution">
    <text evidence="2">The sequence shown here is derived from an EMBL/GenBank/DDBJ whole genome shotgun (WGS) entry which is preliminary data.</text>
</comment>
<dbReference type="RefSeq" id="WP_250098779.1">
    <property type="nucleotide sequence ID" value="NZ_JAKRYL010000047.1"/>
</dbReference>
<dbReference type="InterPro" id="IPR013022">
    <property type="entry name" value="Xyl_isomerase-like_TIM-brl"/>
</dbReference>
<gene>
    <name evidence="2" type="ORF">MF646_22770</name>
</gene>
<proteinExistence type="predicted"/>
<evidence type="ECO:0000313" key="3">
    <source>
        <dbReference type="Proteomes" id="UP001139150"/>
    </source>
</evidence>
<feature type="domain" description="Xylose isomerase-like TIM barrel" evidence="1">
    <location>
        <begin position="22"/>
        <end position="239"/>
    </location>
</feature>
<evidence type="ECO:0000313" key="2">
    <source>
        <dbReference type="EMBL" id="MCL7749931.1"/>
    </source>
</evidence>
<dbReference type="InterPro" id="IPR036237">
    <property type="entry name" value="Xyl_isomerase-like_sf"/>
</dbReference>
<dbReference type="AlphaFoldDB" id="A0A9X2I7S1"/>
<reference evidence="2" key="1">
    <citation type="submission" date="2022-02" db="EMBL/GenBank/DDBJ databases">
        <title>Halalkalibacter sp. nov. isolated from Lonar Lake, India.</title>
        <authorList>
            <person name="Joshi A."/>
            <person name="Thite S."/>
            <person name="Lodha T."/>
        </authorList>
    </citation>
    <scope>NUCLEOTIDE SEQUENCE</scope>
    <source>
        <strain evidence="2">MEB205</strain>
    </source>
</reference>
<dbReference type="SUPFAM" id="SSF51658">
    <property type="entry name" value="Xylose isomerase-like"/>
    <property type="match status" value="1"/>
</dbReference>
<dbReference type="GO" id="GO:0016853">
    <property type="term" value="F:isomerase activity"/>
    <property type="evidence" value="ECO:0007669"/>
    <property type="project" value="UniProtKB-KW"/>
</dbReference>
<protein>
    <submittedName>
        <fullName evidence="2">Sugar phosphate isomerase/epimerase</fullName>
    </submittedName>
</protein>
<organism evidence="2 3">
    <name type="scientific">Halalkalibacter alkaliphilus</name>
    <dbReference type="NCBI Taxonomy" id="2917993"/>
    <lineage>
        <taxon>Bacteria</taxon>
        <taxon>Bacillati</taxon>
        <taxon>Bacillota</taxon>
        <taxon>Bacilli</taxon>
        <taxon>Bacillales</taxon>
        <taxon>Bacillaceae</taxon>
        <taxon>Halalkalibacter</taxon>
    </lineage>
</organism>
<dbReference type="InterPro" id="IPR050312">
    <property type="entry name" value="IolE/XylAMocC-like"/>
</dbReference>